<protein>
    <submittedName>
        <fullName evidence="7">Ferredoxin</fullName>
    </submittedName>
</protein>
<keyword evidence="5" id="KW-0411">Iron-sulfur</keyword>
<dbReference type="GO" id="GO:0046872">
    <property type="term" value="F:metal ion binding"/>
    <property type="evidence" value="ECO:0007669"/>
    <property type="project" value="UniProtKB-KW"/>
</dbReference>
<sequence length="71" mass="7648">MAKIVLEIQKCIGCGSCEAVCSKFWKLGDDGKAQLLGSQPAGDNFELEVKNIECNSEAVEACPVQCIKVEK</sequence>
<reference evidence="7 8" key="1">
    <citation type="journal article" date="2015" name="Nature">
        <title>rRNA introns, odd ribosomes, and small enigmatic genomes across a large radiation of phyla.</title>
        <authorList>
            <person name="Brown C.T."/>
            <person name="Hug L.A."/>
            <person name="Thomas B.C."/>
            <person name="Sharon I."/>
            <person name="Castelle C.J."/>
            <person name="Singh A."/>
            <person name="Wilkins M.J."/>
            <person name="Williams K.H."/>
            <person name="Banfield J.F."/>
        </authorList>
    </citation>
    <scope>NUCLEOTIDE SEQUENCE [LARGE SCALE GENOMIC DNA]</scope>
</reference>
<dbReference type="AlphaFoldDB" id="A0A0G0ZCG2"/>
<evidence type="ECO:0000313" key="7">
    <source>
        <dbReference type="EMBL" id="KKS19746.1"/>
    </source>
</evidence>
<evidence type="ECO:0000256" key="1">
    <source>
        <dbReference type="ARBA" id="ARBA00022448"/>
    </source>
</evidence>
<dbReference type="SUPFAM" id="SSF54862">
    <property type="entry name" value="4Fe-4S ferredoxins"/>
    <property type="match status" value="1"/>
</dbReference>
<evidence type="ECO:0000259" key="6">
    <source>
        <dbReference type="PROSITE" id="PS51379"/>
    </source>
</evidence>
<dbReference type="InterPro" id="IPR051269">
    <property type="entry name" value="Fe-S_cluster_ET"/>
</dbReference>
<accession>A0A0G0ZCG2</accession>
<dbReference type="Pfam" id="PF13459">
    <property type="entry name" value="Fer4_15"/>
    <property type="match status" value="1"/>
</dbReference>
<keyword evidence="4" id="KW-0408">Iron</keyword>
<gene>
    <name evidence="7" type="ORF">UU78_C0075G0005</name>
</gene>
<evidence type="ECO:0000256" key="4">
    <source>
        <dbReference type="ARBA" id="ARBA00023004"/>
    </source>
</evidence>
<comment type="caution">
    <text evidence="7">The sequence shown here is derived from an EMBL/GenBank/DDBJ whole genome shotgun (WGS) entry which is preliminary data.</text>
</comment>
<dbReference type="PANTHER" id="PTHR36923:SF3">
    <property type="entry name" value="FERREDOXIN"/>
    <property type="match status" value="1"/>
</dbReference>
<dbReference type="InterPro" id="IPR017896">
    <property type="entry name" value="4Fe4S_Fe-S-bd"/>
</dbReference>
<evidence type="ECO:0000313" key="8">
    <source>
        <dbReference type="Proteomes" id="UP000034371"/>
    </source>
</evidence>
<dbReference type="PROSITE" id="PS51379">
    <property type="entry name" value="4FE4S_FER_2"/>
    <property type="match status" value="1"/>
</dbReference>
<dbReference type="GO" id="GO:0051536">
    <property type="term" value="F:iron-sulfur cluster binding"/>
    <property type="evidence" value="ECO:0007669"/>
    <property type="project" value="UniProtKB-KW"/>
</dbReference>
<dbReference type="EMBL" id="LCBY01000075">
    <property type="protein sequence ID" value="KKS19746.1"/>
    <property type="molecule type" value="Genomic_DNA"/>
</dbReference>
<organism evidence="7 8">
    <name type="scientific">Candidatus Roizmanbacteria bacterium GW2011_GWC2_41_7</name>
    <dbReference type="NCBI Taxonomy" id="1618487"/>
    <lineage>
        <taxon>Bacteria</taxon>
        <taxon>Candidatus Roizmaniibacteriota</taxon>
    </lineage>
</organism>
<dbReference type="Gene3D" id="3.30.70.20">
    <property type="match status" value="1"/>
</dbReference>
<keyword evidence="2" id="KW-0479">Metal-binding</keyword>
<dbReference type="PANTHER" id="PTHR36923">
    <property type="entry name" value="FERREDOXIN"/>
    <property type="match status" value="1"/>
</dbReference>
<name>A0A0G0ZCG2_9BACT</name>
<evidence type="ECO:0000256" key="3">
    <source>
        <dbReference type="ARBA" id="ARBA00022982"/>
    </source>
</evidence>
<evidence type="ECO:0000256" key="5">
    <source>
        <dbReference type="ARBA" id="ARBA00023014"/>
    </source>
</evidence>
<feature type="domain" description="4Fe-4S ferredoxin-type" evidence="6">
    <location>
        <begin position="2"/>
        <end position="30"/>
    </location>
</feature>
<keyword evidence="1" id="KW-0813">Transport</keyword>
<dbReference type="Proteomes" id="UP000034371">
    <property type="component" value="Unassembled WGS sequence"/>
</dbReference>
<proteinExistence type="predicted"/>
<keyword evidence="3" id="KW-0249">Electron transport</keyword>
<evidence type="ECO:0000256" key="2">
    <source>
        <dbReference type="ARBA" id="ARBA00022723"/>
    </source>
</evidence>